<organism evidence="3">
    <name type="scientific">Gongylonema pulchrum</name>
    <dbReference type="NCBI Taxonomy" id="637853"/>
    <lineage>
        <taxon>Eukaryota</taxon>
        <taxon>Metazoa</taxon>
        <taxon>Ecdysozoa</taxon>
        <taxon>Nematoda</taxon>
        <taxon>Chromadorea</taxon>
        <taxon>Rhabditida</taxon>
        <taxon>Spirurina</taxon>
        <taxon>Spiruromorpha</taxon>
        <taxon>Spiruroidea</taxon>
        <taxon>Gongylonematidae</taxon>
        <taxon>Gongylonema</taxon>
    </lineage>
</organism>
<evidence type="ECO:0000313" key="2">
    <source>
        <dbReference type="Proteomes" id="UP000271098"/>
    </source>
</evidence>
<dbReference type="Proteomes" id="UP000271098">
    <property type="component" value="Unassembled WGS sequence"/>
</dbReference>
<name>A0A183ET72_9BILA</name>
<evidence type="ECO:0000313" key="3">
    <source>
        <dbReference type="WBParaSite" id="GPUH_0002419301-mRNA-1"/>
    </source>
</evidence>
<gene>
    <name evidence="1" type="ORF">GPUH_LOCUS24164</name>
</gene>
<reference evidence="1 2" key="2">
    <citation type="submission" date="2018-11" db="EMBL/GenBank/DDBJ databases">
        <authorList>
            <consortium name="Pathogen Informatics"/>
        </authorList>
    </citation>
    <scope>NUCLEOTIDE SEQUENCE [LARGE SCALE GENOMIC DNA]</scope>
</reference>
<reference evidence="3" key="1">
    <citation type="submission" date="2016-06" db="UniProtKB">
        <authorList>
            <consortium name="WormBaseParasite"/>
        </authorList>
    </citation>
    <scope>IDENTIFICATION</scope>
</reference>
<dbReference type="OrthoDB" id="5837759at2759"/>
<protein>
    <submittedName>
        <fullName evidence="3">V-type proton ATPase subunit a</fullName>
    </submittedName>
</protein>
<dbReference type="AlphaFoldDB" id="A0A183ET72"/>
<proteinExistence type="predicted"/>
<sequence length="75" mass="8827">MRNMQSGDQKQLDSQLSRDLIDDFFDEGLKKAMNNQKQLVKGEISEEERGFAFLKTRIFWLENLSLQTERTANDE</sequence>
<dbReference type="WBParaSite" id="GPUH_0002419301-mRNA-1">
    <property type="protein sequence ID" value="GPUH_0002419301-mRNA-1"/>
    <property type="gene ID" value="GPUH_0002419301"/>
</dbReference>
<evidence type="ECO:0000313" key="1">
    <source>
        <dbReference type="EMBL" id="VDN42475.1"/>
    </source>
</evidence>
<accession>A0A183ET72</accession>
<dbReference type="EMBL" id="UYRT01100291">
    <property type="protein sequence ID" value="VDN42475.1"/>
    <property type="molecule type" value="Genomic_DNA"/>
</dbReference>
<keyword evidence="2" id="KW-1185">Reference proteome</keyword>